<comment type="caution">
    <text evidence="6">The sequence shown here is derived from an EMBL/GenBank/DDBJ whole genome shotgun (WGS) entry which is preliminary data.</text>
</comment>
<feature type="repeat" description="Solcar" evidence="4">
    <location>
        <begin position="393"/>
        <end position="479"/>
    </location>
</feature>
<dbReference type="Pfam" id="PF00153">
    <property type="entry name" value="Mito_carr"/>
    <property type="match status" value="2"/>
</dbReference>
<feature type="region of interest" description="Disordered" evidence="5">
    <location>
        <begin position="300"/>
        <end position="338"/>
    </location>
</feature>
<comment type="subcellular location">
    <subcellularLocation>
        <location evidence="1">Membrane</location>
        <topology evidence="1">Multi-pass membrane protein</topology>
    </subcellularLocation>
</comment>
<keyword evidence="2 4" id="KW-0812">Transmembrane</keyword>
<accession>A0A8K0GMD8</accession>
<evidence type="ECO:0000256" key="3">
    <source>
        <dbReference type="ARBA" id="ARBA00023136"/>
    </source>
</evidence>
<evidence type="ECO:0008006" key="8">
    <source>
        <dbReference type="Google" id="ProtNLM"/>
    </source>
</evidence>
<proteinExistence type="predicted"/>
<dbReference type="PROSITE" id="PS50920">
    <property type="entry name" value="SOLCAR"/>
    <property type="match status" value="1"/>
</dbReference>
<protein>
    <recommendedName>
        <fullName evidence="8">Mitochondrial carrier protein</fullName>
    </recommendedName>
</protein>
<gene>
    <name evidence="6" type="ORF">FNV43_RR26320</name>
</gene>
<evidence type="ECO:0000256" key="1">
    <source>
        <dbReference type="ARBA" id="ARBA00004141"/>
    </source>
</evidence>
<dbReference type="Proteomes" id="UP000796880">
    <property type="component" value="Unassembled WGS sequence"/>
</dbReference>
<dbReference type="OrthoDB" id="44467at2759"/>
<dbReference type="PANTHER" id="PTHR33673:SF3">
    <property type="entry name" value="SUPPRESSOR SRP40-LIKE PROTEIN"/>
    <property type="match status" value="1"/>
</dbReference>
<reference evidence="6" key="1">
    <citation type="submission" date="2020-03" db="EMBL/GenBank/DDBJ databases">
        <title>A high-quality chromosome-level genome assembly of a woody plant with both climbing and erect habits, Rhamnella rubrinervis.</title>
        <authorList>
            <person name="Lu Z."/>
            <person name="Yang Y."/>
            <person name="Zhu X."/>
            <person name="Sun Y."/>
        </authorList>
    </citation>
    <scope>NUCLEOTIDE SEQUENCE</scope>
    <source>
        <strain evidence="6">BYM</strain>
        <tissue evidence="6">Leaf</tissue>
    </source>
</reference>
<dbReference type="Gene3D" id="1.50.40.10">
    <property type="entry name" value="Mitochondrial carrier domain"/>
    <property type="match status" value="1"/>
</dbReference>
<dbReference type="GO" id="GO:0016020">
    <property type="term" value="C:membrane"/>
    <property type="evidence" value="ECO:0007669"/>
    <property type="project" value="UniProtKB-SubCell"/>
</dbReference>
<evidence type="ECO:0000256" key="4">
    <source>
        <dbReference type="PROSITE-ProRule" id="PRU00282"/>
    </source>
</evidence>
<dbReference type="SUPFAM" id="SSF103506">
    <property type="entry name" value="Mitochondrial carrier"/>
    <property type="match status" value="1"/>
</dbReference>
<organism evidence="6 7">
    <name type="scientific">Rhamnella rubrinervis</name>
    <dbReference type="NCBI Taxonomy" id="2594499"/>
    <lineage>
        <taxon>Eukaryota</taxon>
        <taxon>Viridiplantae</taxon>
        <taxon>Streptophyta</taxon>
        <taxon>Embryophyta</taxon>
        <taxon>Tracheophyta</taxon>
        <taxon>Spermatophyta</taxon>
        <taxon>Magnoliopsida</taxon>
        <taxon>eudicotyledons</taxon>
        <taxon>Gunneridae</taxon>
        <taxon>Pentapetalae</taxon>
        <taxon>rosids</taxon>
        <taxon>fabids</taxon>
        <taxon>Rosales</taxon>
        <taxon>Rhamnaceae</taxon>
        <taxon>rhamnoid group</taxon>
        <taxon>Rhamneae</taxon>
        <taxon>Rhamnella</taxon>
    </lineage>
</organism>
<evidence type="ECO:0000313" key="6">
    <source>
        <dbReference type="EMBL" id="KAF3431589.1"/>
    </source>
</evidence>
<evidence type="ECO:0000256" key="2">
    <source>
        <dbReference type="ARBA" id="ARBA00022692"/>
    </source>
</evidence>
<dbReference type="EMBL" id="VOIH02000012">
    <property type="protein sequence ID" value="KAF3431589.1"/>
    <property type="molecule type" value="Genomic_DNA"/>
</dbReference>
<dbReference type="InterPro" id="IPR018108">
    <property type="entry name" value="MCP_transmembrane"/>
</dbReference>
<feature type="compositionally biased region" description="Basic and acidic residues" evidence="5">
    <location>
        <begin position="313"/>
        <end position="323"/>
    </location>
</feature>
<dbReference type="InterPro" id="IPR023395">
    <property type="entry name" value="MCP_dom_sf"/>
</dbReference>
<evidence type="ECO:0000256" key="5">
    <source>
        <dbReference type="SAM" id="MobiDB-lite"/>
    </source>
</evidence>
<keyword evidence="3 4" id="KW-0472">Membrane</keyword>
<dbReference type="PANTHER" id="PTHR33673">
    <property type="entry name" value="SUPPRESSOR SRP40-LIKE PROTEIN"/>
    <property type="match status" value="1"/>
</dbReference>
<sequence length="768" mass="82865">MRSDQAEMWSNRAGTRSDKVGISGKIELWNIELVIAGAASDVFASAATLLRKFGIGNRSNEHSGILLDGDRSIEVKQLEVLDGSDSDKYLRIKAITDEDDLGDSVVSAIPLGSPCSSSSSSSDSQSDLLQLNRNEDTGSMTPVNSIKYDEDTPTAVKDDKNSVLGNSFFRLEESVNGSTASTLTFQVSDATQESMGDGVSPIESPAIQTMERSGGYDPSRIPSAVFERSKSTIPMEWSAASNESLFSIHVGTNSFSRDHLIMLGKSGELTKSGELLMFSPMPPVPPREIERRNFEVEKDAGAEGAENMTSKDAASERAEDPSIERVPPPVVSSVSSVPPPVVSTASSNLSLHSDASVNSTCSFAFPIPQRTKNLKMLCHITLSILMDDLLKNQIFAVHTIAAAGSVTLGTALTYPLDTIKVLVQVGSGSNKHLTPKQALNRLRSLSGNSGLYTGFGWLALGRVLGVGTRFGIYEILTAFYKDGREDNHVYVSEALMAGLVAGVAESLICSPFELIKLRAQVTSASRVPRSASVFEKGPVASAIERLLHGYTPDKKTLNYSAGLLSTLTRKHPNMMGALQEYPWMMTGSGKPPSVCNVGRPSEIISLEGWNALWRGLRSGVARDSIFSGMFFSSWQFLHQTMLYWKAAGMDPPPRSDDEIPPLSPLAVSLAAGFSSSVAAAASHGFDTAKCRSQCTVLPKFVSLERKFLKWRLPGNRFEVVTGIHPADRNILFNGIWLRVARSGLASFMIVGSYFLAVDHLVSKGSRLT</sequence>
<name>A0A8K0GMD8_9ROSA</name>
<evidence type="ECO:0000313" key="7">
    <source>
        <dbReference type="Proteomes" id="UP000796880"/>
    </source>
</evidence>
<feature type="region of interest" description="Disordered" evidence="5">
    <location>
        <begin position="133"/>
        <end position="154"/>
    </location>
</feature>
<keyword evidence="7" id="KW-1185">Reference proteome</keyword>
<dbReference type="AlphaFoldDB" id="A0A8K0GMD8"/>